<accession>A0A8S1JYK0</accession>
<feature type="transmembrane region" description="Helical" evidence="6">
    <location>
        <begin position="50"/>
        <end position="72"/>
    </location>
</feature>
<keyword evidence="5 6" id="KW-0472">Membrane</keyword>
<keyword evidence="3 6" id="KW-0812">Transmembrane</keyword>
<dbReference type="OMA" id="CINIQWI"/>
<evidence type="ECO:0000256" key="3">
    <source>
        <dbReference type="ARBA" id="ARBA00022692"/>
    </source>
</evidence>
<feature type="transmembrane region" description="Helical" evidence="6">
    <location>
        <begin position="189"/>
        <end position="211"/>
    </location>
</feature>
<evidence type="ECO:0000256" key="2">
    <source>
        <dbReference type="ARBA" id="ARBA00022448"/>
    </source>
</evidence>
<evidence type="ECO:0008006" key="9">
    <source>
        <dbReference type="Google" id="ProtNLM"/>
    </source>
</evidence>
<organism evidence="7 8">
    <name type="scientific">Paramecium primaurelia</name>
    <dbReference type="NCBI Taxonomy" id="5886"/>
    <lineage>
        <taxon>Eukaryota</taxon>
        <taxon>Sar</taxon>
        <taxon>Alveolata</taxon>
        <taxon>Ciliophora</taxon>
        <taxon>Intramacronucleata</taxon>
        <taxon>Oligohymenophorea</taxon>
        <taxon>Peniculida</taxon>
        <taxon>Parameciidae</taxon>
        <taxon>Paramecium</taxon>
    </lineage>
</organism>
<dbReference type="GO" id="GO:0016020">
    <property type="term" value="C:membrane"/>
    <property type="evidence" value="ECO:0007669"/>
    <property type="project" value="UniProtKB-SubCell"/>
</dbReference>
<evidence type="ECO:0000313" key="7">
    <source>
        <dbReference type="EMBL" id="CAD8045790.1"/>
    </source>
</evidence>
<dbReference type="Pfam" id="PF00083">
    <property type="entry name" value="Sugar_tr"/>
    <property type="match status" value="1"/>
</dbReference>
<comment type="caution">
    <text evidence="7">The sequence shown here is derived from an EMBL/GenBank/DDBJ whole genome shotgun (WGS) entry which is preliminary data.</text>
</comment>
<feature type="transmembrane region" description="Helical" evidence="6">
    <location>
        <begin position="121"/>
        <end position="145"/>
    </location>
</feature>
<dbReference type="AlphaFoldDB" id="A0A8S1JYK0"/>
<feature type="transmembrane region" description="Helical" evidence="6">
    <location>
        <begin position="315"/>
        <end position="336"/>
    </location>
</feature>
<gene>
    <name evidence="7" type="ORF">PPRIM_AZ9-3.1.T0100028</name>
</gene>
<reference evidence="7" key="1">
    <citation type="submission" date="2021-01" db="EMBL/GenBank/DDBJ databases">
        <authorList>
            <consortium name="Genoscope - CEA"/>
            <person name="William W."/>
        </authorList>
    </citation>
    <scope>NUCLEOTIDE SEQUENCE</scope>
</reference>
<keyword evidence="8" id="KW-1185">Reference proteome</keyword>
<feature type="transmembrane region" description="Helical" evidence="6">
    <location>
        <begin position="157"/>
        <end position="177"/>
    </location>
</feature>
<evidence type="ECO:0000256" key="6">
    <source>
        <dbReference type="SAM" id="Phobius"/>
    </source>
</evidence>
<name>A0A8S1JYK0_PARPR</name>
<feature type="transmembrane region" description="Helical" evidence="6">
    <location>
        <begin position="397"/>
        <end position="420"/>
    </location>
</feature>
<feature type="transmembrane region" description="Helical" evidence="6">
    <location>
        <begin position="369"/>
        <end position="390"/>
    </location>
</feature>
<proteinExistence type="predicted"/>
<evidence type="ECO:0000313" key="8">
    <source>
        <dbReference type="Proteomes" id="UP000688137"/>
    </source>
</evidence>
<dbReference type="Proteomes" id="UP000688137">
    <property type="component" value="Unassembled WGS sequence"/>
</dbReference>
<dbReference type="PANTHER" id="PTHR48020:SF12">
    <property type="entry name" value="PROTON MYO-INOSITOL COTRANSPORTER"/>
    <property type="match status" value="1"/>
</dbReference>
<evidence type="ECO:0000256" key="5">
    <source>
        <dbReference type="ARBA" id="ARBA00023136"/>
    </source>
</evidence>
<keyword evidence="4 6" id="KW-1133">Transmembrane helix</keyword>
<dbReference type="EMBL" id="CAJJDM010000007">
    <property type="protein sequence ID" value="CAD8045790.1"/>
    <property type="molecule type" value="Genomic_DNA"/>
</dbReference>
<feature type="transmembrane region" description="Helical" evidence="6">
    <location>
        <begin position="440"/>
        <end position="458"/>
    </location>
</feature>
<feature type="transmembrane region" description="Helical" evidence="6">
    <location>
        <begin position="79"/>
        <end position="101"/>
    </location>
</feature>
<sequence>MFEIPKLKKFIFPIIGTLTIFQYSLQQSMPIHTLDQYVKSSKNPKQATETLILQNGIYIFGCVLGTELYKLLANQSSKFIFLLSDVIYFLGNCTLILLYFQSTNSEDNTQEESEKIQLQPIEIYLILRVFVGIANGLNYAQSIIYVKQMSSKKESQFFFKLIPLQLLIGQCLGAYWLESDQQNTPDIITFLNIILILNFVSVLRMILLQFLQIETPQYYLKILKDQRRSKMIYQEIHNDNIQTYFGFEQETLRNNLNQSASEYLISKPYLKKYFKCCLLIVLTQFTGETLIFSFLYTPLHKYCDSQKENNGCQIYWIYAFITGFLMILLQMIFYNFIKRKKIITLIGQAIICIALAFLGFSVGLKDKSWQLVLLQFGYSLGIGTQIFSIIPYQLPEFGILYCINIQWIIGLVEMCFYGLFLNKLPSSDSLEQIHAIQELIQIYFFVSCVGLILIFIILRQPIRTQPQQKIKKEEKKSI</sequence>
<dbReference type="PANTHER" id="PTHR48020">
    <property type="entry name" value="PROTON MYO-INOSITOL COTRANSPORTER"/>
    <property type="match status" value="1"/>
</dbReference>
<dbReference type="InterPro" id="IPR005828">
    <property type="entry name" value="MFS_sugar_transport-like"/>
</dbReference>
<feature type="transmembrane region" description="Helical" evidence="6">
    <location>
        <begin position="273"/>
        <end position="295"/>
    </location>
</feature>
<evidence type="ECO:0000256" key="1">
    <source>
        <dbReference type="ARBA" id="ARBA00004370"/>
    </source>
</evidence>
<feature type="transmembrane region" description="Helical" evidence="6">
    <location>
        <begin position="343"/>
        <end position="363"/>
    </location>
</feature>
<dbReference type="InterPro" id="IPR050814">
    <property type="entry name" value="Myo-inositol_Transporter"/>
</dbReference>
<evidence type="ECO:0000256" key="4">
    <source>
        <dbReference type="ARBA" id="ARBA00022989"/>
    </source>
</evidence>
<keyword evidence="2" id="KW-0813">Transport</keyword>
<dbReference type="GO" id="GO:0022857">
    <property type="term" value="F:transmembrane transporter activity"/>
    <property type="evidence" value="ECO:0007669"/>
    <property type="project" value="InterPro"/>
</dbReference>
<protein>
    <recommendedName>
        <fullName evidence="9">Major facilitator superfamily protein</fullName>
    </recommendedName>
</protein>
<comment type="subcellular location">
    <subcellularLocation>
        <location evidence="1">Membrane</location>
    </subcellularLocation>
</comment>